<keyword evidence="1 4" id="KW-0663">Pyridoxal phosphate</keyword>
<reference evidence="6" key="2">
    <citation type="submission" date="2020-09" db="EMBL/GenBank/DDBJ databases">
        <authorList>
            <person name="Sun Q."/>
            <person name="Zhou Y."/>
        </authorList>
    </citation>
    <scope>NUCLEOTIDE SEQUENCE</scope>
    <source>
        <strain evidence="6">CGMCC 1.15880</strain>
    </source>
</reference>
<keyword evidence="6" id="KW-0032">Aminotransferase</keyword>
<dbReference type="CDD" id="cd00616">
    <property type="entry name" value="AHBA_syn"/>
    <property type="match status" value="1"/>
</dbReference>
<dbReference type="InterPro" id="IPR015424">
    <property type="entry name" value="PyrdxlP-dep_Trfase"/>
</dbReference>
<dbReference type="SUPFAM" id="SSF53383">
    <property type="entry name" value="PLP-dependent transferases"/>
    <property type="match status" value="1"/>
</dbReference>
<dbReference type="PANTHER" id="PTHR30244:SF9">
    <property type="entry name" value="PROTEIN RV3402C"/>
    <property type="match status" value="1"/>
</dbReference>
<evidence type="ECO:0000313" key="7">
    <source>
        <dbReference type="Proteomes" id="UP000628017"/>
    </source>
</evidence>
<feature type="modified residue" description="N6-(pyridoxal phosphate)lysine" evidence="4">
    <location>
        <position position="186"/>
    </location>
</feature>
<dbReference type="InterPro" id="IPR000653">
    <property type="entry name" value="DegT/StrS_aminotransferase"/>
</dbReference>
<dbReference type="Pfam" id="PF01041">
    <property type="entry name" value="DegT_DnrJ_EryC1"/>
    <property type="match status" value="1"/>
</dbReference>
<feature type="active site" description="Proton acceptor" evidence="3">
    <location>
        <position position="186"/>
    </location>
</feature>
<gene>
    <name evidence="6" type="ORF">GCM10011498_32610</name>
</gene>
<dbReference type="PANTHER" id="PTHR30244">
    <property type="entry name" value="TRANSAMINASE"/>
    <property type="match status" value="1"/>
</dbReference>
<comment type="caution">
    <text evidence="6">The sequence shown here is derived from an EMBL/GenBank/DDBJ whole genome shotgun (WGS) entry which is preliminary data.</text>
</comment>
<comment type="similarity">
    <text evidence="2 5">Belongs to the DegT/DnrJ/EryC1 family.</text>
</comment>
<evidence type="ECO:0000256" key="3">
    <source>
        <dbReference type="PIRSR" id="PIRSR000390-1"/>
    </source>
</evidence>
<keyword evidence="7" id="KW-1185">Reference proteome</keyword>
<reference evidence="6" key="1">
    <citation type="journal article" date="2014" name="Int. J. Syst. Evol. Microbiol.">
        <title>Complete genome sequence of Corynebacterium casei LMG S-19264T (=DSM 44701T), isolated from a smear-ripened cheese.</title>
        <authorList>
            <consortium name="US DOE Joint Genome Institute (JGI-PGF)"/>
            <person name="Walter F."/>
            <person name="Albersmeier A."/>
            <person name="Kalinowski J."/>
            <person name="Ruckert C."/>
        </authorList>
    </citation>
    <scope>NUCLEOTIDE SEQUENCE</scope>
    <source>
        <strain evidence="6">CGMCC 1.15880</strain>
    </source>
</reference>
<proteinExistence type="inferred from homology"/>
<dbReference type="GO" id="GO:0030170">
    <property type="term" value="F:pyridoxal phosphate binding"/>
    <property type="evidence" value="ECO:0007669"/>
    <property type="project" value="TreeGrafter"/>
</dbReference>
<dbReference type="RefSeq" id="WP_188677874.1">
    <property type="nucleotide sequence ID" value="NZ_BMKA01000006.1"/>
</dbReference>
<organism evidence="6 7">
    <name type="scientific">Neptunicoccus cionae</name>
    <dbReference type="NCBI Taxonomy" id="2035344"/>
    <lineage>
        <taxon>Bacteria</taxon>
        <taxon>Pseudomonadati</taxon>
        <taxon>Pseudomonadota</taxon>
        <taxon>Alphaproteobacteria</taxon>
        <taxon>Rhodobacterales</taxon>
        <taxon>Paracoccaceae</taxon>
        <taxon>Neptunicoccus</taxon>
    </lineage>
</organism>
<sequence length="375" mass="41037">MAEGRPLYVTRPTLPPLQEVIPILEDLWESRILSNGGRYHQEFEAALGTYLGVEHVSLVANATLGLMLALKQCALKGQVITTPFSFVGTSHTLALSGLEPVFADIDPVTLNLDPAAVTAALTPQTSAIMPVHIFGRACDTEAFEALANAHNLRLIYDAAHAFGVRDSGGSVLRHGDMSVLSFHATKVFNTFEGGAVICRDATTKEGIDELRNFGIIDEVTVSRVGMNAKMNEFSAGLGLLQLKYIDEATERRGQADARYRDLLAQVPEVRCLPLASGQTGNKYSFPILVQPDAGFTRDALYERLRANGIYARRYFYPLISDMPMYRHLPSAQPENLPVARDIAQRILCLPLSPDLDAVEQQRIVKVIAETKTGLS</sequence>
<dbReference type="GO" id="GO:0000271">
    <property type="term" value="P:polysaccharide biosynthetic process"/>
    <property type="evidence" value="ECO:0007669"/>
    <property type="project" value="TreeGrafter"/>
</dbReference>
<dbReference type="Proteomes" id="UP000628017">
    <property type="component" value="Unassembled WGS sequence"/>
</dbReference>
<keyword evidence="6" id="KW-0808">Transferase</keyword>
<evidence type="ECO:0000256" key="5">
    <source>
        <dbReference type="RuleBase" id="RU004508"/>
    </source>
</evidence>
<dbReference type="AlphaFoldDB" id="A0A916R5C7"/>
<name>A0A916R5C7_9RHOB</name>
<dbReference type="InterPro" id="IPR015421">
    <property type="entry name" value="PyrdxlP-dep_Trfase_major"/>
</dbReference>
<evidence type="ECO:0000313" key="6">
    <source>
        <dbReference type="EMBL" id="GGA28981.1"/>
    </source>
</evidence>
<dbReference type="Gene3D" id="3.40.640.10">
    <property type="entry name" value="Type I PLP-dependent aspartate aminotransferase-like (Major domain)"/>
    <property type="match status" value="1"/>
</dbReference>
<evidence type="ECO:0000256" key="4">
    <source>
        <dbReference type="PIRSR" id="PIRSR000390-2"/>
    </source>
</evidence>
<dbReference type="EMBL" id="BMKA01000006">
    <property type="protein sequence ID" value="GGA28981.1"/>
    <property type="molecule type" value="Genomic_DNA"/>
</dbReference>
<evidence type="ECO:0000256" key="2">
    <source>
        <dbReference type="ARBA" id="ARBA00037999"/>
    </source>
</evidence>
<dbReference type="GO" id="GO:0008483">
    <property type="term" value="F:transaminase activity"/>
    <property type="evidence" value="ECO:0007669"/>
    <property type="project" value="UniProtKB-KW"/>
</dbReference>
<evidence type="ECO:0000256" key="1">
    <source>
        <dbReference type="ARBA" id="ARBA00022898"/>
    </source>
</evidence>
<protein>
    <submittedName>
        <fullName evidence="6">Aminotransferase</fullName>
    </submittedName>
</protein>
<dbReference type="PIRSF" id="PIRSF000390">
    <property type="entry name" value="PLP_StrS"/>
    <property type="match status" value="1"/>
</dbReference>
<accession>A0A916R5C7</accession>